<protein>
    <submittedName>
        <fullName evidence="1">Uncharacterized protein</fullName>
    </submittedName>
</protein>
<sequence length="33" mass="3963">MCQAQIHNTKIHSKPIKIYFRCQETIQPQSLNY</sequence>
<accession>A0A2P2QQW7</accession>
<reference evidence="1" key="1">
    <citation type="submission" date="2018-02" db="EMBL/GenBank/DDBJ databases">
        <title>Rhizophora mucronata_Transcriptome.</title>
        <authorList>
            <person name="Meera S.P."/>
            <person name="Sreeshan A."/>
            <person name="Augustine A."/>
        </authorList>
    </citation>
    <scope>NUCLEOTIDE SEQUENCE</scope>
    <source>
        <tissue evidence="1">Leaf</tissue>
    </source>
</reference>
<proteinExistence type="predicted"/>
<organism evidence="1">
    <name type="scientific">Rhizophora mucronata</name>
    <name type="common">Asiatic mangrove</name>
    <dbReference type="NCBI Taxonomy" id="61149"/>
    <lineage>
        <taxon>Eukaryota</taxon>
        <taxon>Viridiplantae</taxon>
        <taxon>Streptophyta</taxon>
        <taxon>Embryophyta</taxon>
        <taxon>Tracheophyta</taxon>
        <taxon>Spermatophyta</taxon>
        <taxon>Magnoliopsida</taxon>
        <taxon>eudicotyledons</taxon>
        <taxon>Gunneridae</taxon>
        <taxon>Pentapetalae</taxon>
        <taxon>rosids</taxon>
        <taxon>fabids</taxon>
        <taxon>Malpighiales</taxon>
        <taxon>Rhizophoraceae</taxon>
        <taxon>Rhizophora</taxon>
    </lineage>
</organism>
<name>A0A2P2QQW7_RHIMU</name>
<dbReference type="EMBL" id="GGEC01088854">
    <property type="protein sequence ID" value="MBX69338.1"/>
    <property type="molecule type" value="Transcribed_RNA"/>
</dbReference>
<dbReference type="AlphaFoldDB" id="A0A2P2QQW7"/>
<evidence type="ECO:0000313" key="1">
    <source>
        <dbReference type="EMBL" id="MBX69338.1"/>
    </source>
</evidence>